<gene>
    <name evidence="1" type="ORF">LAWI1_G008825</name>
</gene>
<proteinExistence type="predicted"/>
<dbReference type="Gene3D" id="3.40.50.300">
    <property type="entry name" value="P-loop containing nucleotide triphosphate hydrolases"/>
    <property type="match status" value="1"/>
</dbReference>
<protein>
    <submittedName>
        <fullName evidence="1">Uncharacterized protein</fullName>
    </submittedName>
</protein>
<dbReference type="InterPro" id="IPR027417">
    <property type="entry name" value="P-loop_NTPase"/>
</dbReference>
<name>A0A559M1G9_9HELO</name>
<dbReference type="EMBL" id="QGML01003061">
    <property type="protein sequence ID" value="TVY86807.1"/>
    <property type="molecule type" value="Genomic_DNA"/>
</dbReference>
<dbReference type="AlphaFoldDB" id="A0A559M1G9"/>
<evidence type="ECO:0000313" key="1">
    <source>
        <dbReference type="EMBL" id="TVY86807.1"/>
    </source>
</evidence>
<dbReference type="Proteomes" id="UP000315522">
    <property type="component" value="Unassembled WGS sequence"/>
</dbReference>
<organism evidence="1 2">
    <name type="scientific">Lachnellula willkommii</name>
    <dbReference type="NCBI Taxonomy" id="215461"/>
    <lineage>
        <taxon>Eukaryota</taxon>
        <taxon>Fungi</taxon>
        <taxon>Dikarya</taxon>
        <taxon>Ascomycota</taxon>
        <taxon>Pezizomycotina</taxon>
        <taxon>Leotiomycetes</taxon>
        <taxon>Helotiales</taxon>
        <taxon>Lachnaceae</taxon>
        <taxon>Lachnellula</taxon>
    </lineage>
</organism>
<evidence type="ECO:0000313" key="2">
    <source>
        <dbReference type="Proteomes" id="UP000315522"/>
    </source>
</evidence>
<comment type="caution">
    <text evidence="1">The sequence shown here is derived from an EMBL/GenBank/DDBJ whole genome shotgun (WGS) entry which is preliminary data.</text>
</comment>
<accession>A0A559M1G9</accession>
<reference evidence="1 2" key="1">
    <citation type="submission" date="2018-05" db="EMBL/GenBank/DDBJ databases">
        <title>Genome sequencing and assembly of the regulated plant pathogen Lachnellula willkommii and related sister species for the development of diagnostic species identification markers.</title>
        <authorList>
            <person name="Giroux E."/>
            <person name="Bilodeau G."/>
        </authorList>
    </citation>
    <scope>NUCLEOTIDE SEQUENCE [LARGE SCALE GENOMIC DNA]</scope>
    <source>
        <strain evidence="1 2">CBS 172.35</strain>
    </source>
</reference>
<keyword evidence="2" id="KW-1185">Reference proteome</keyword>
<sequence>MTEHEIHAQPRDIQPCLILFNGFPGVGKLTLAKSFQEALQLQQSNTTTRLIDNHVLIDPVEAIEPGRTPAHYTLRKAIRKAAFDGLKALEHGVVILMTTCLAANAADREVFEEYVEVAFARGIPCISINVCCDEAINEQRLCSEERRGVREGGGKTKLVDKDVLASMRREHVLLDAEVHLEGGETRGVNIRQWRLDTSSLSVEEAVHGIFDLFCRDVATGGHGVAF</sequence>
<dbReference type="SUPFAM" id="SSF52540">
    <property type="entry name" value="P-loop containing nucleoside triphosphate hydrolases"/>
    <property type="match status" value="1"/>
</dbReference>